<proteinExistence type="predicted"/>
<evidence type="ECO:0000313" key="2">
    <source>
        <dbReference type="Proteomes" id="UP000075683"/>
    </source>
</evidence>
<organism evidence="1 2">
    <name type="scientific">Caldibacillus debilis</name>
    <dbReference type="NCBI Taxonomy" id="301148"/>
    <lineage>
        <taxon>Bacteria</taxon>
        <taxon>Bacillati</taxon>
        <taxon>Bacillota</taxon>
        <taxon>Bacilli</taxon>
        <taxon>Bacillales</taxon>
        <taxon>Bacillaceae</taxon>
        <taxon>Caldibacillus</taxon>
    </lineage>
</organism>
<comment type="caution">
    <text evidence="1">The sequence shown here is derived from an EMBL/GenBank/DDBJ whole genome shotgun (WGS) entry which is preliminary data.</text>
</comment>
<reference evidence="1 2" key="1">
    <citation type="submission" date="2016-01" db="EMBL/GenBank/DDBJ databases">
        <title>Draft Genome Sequences of Seven Thermophilic Sporeformers Isolated from Foods.</title>
        <authorList>
            <person name="Berendsen E.M."/>
            <person name="Wells-Bennik M.H."/>
            <person name="Krawcyk A.O."/>
            <person name="De Jong A."/>
            <person name="Holsappel S."/>
            <person name="Eijlander R.T."/>
            <person name="Kuipers O.P."/>
        </authorList>
    </citation>
    <scope>NUCLEOTIDE SEQUENCE [LARGE SCALE GENOMIC DNA]</scope>
    <source>
        <strain evidence="1 2">B4135</strain>
    </source>
</reference>
<evidence type="ECO:0000313" key="1">
    <source>
        <dbReference type="EMBL" id="KYD08955.1"/>
    </source>
</evidence>
<sequence>MESRHCRPYQHGGDDGLPYLQVFRKRYERMPCPARRTAGAG</sequence>
<dbReference type="EMBL" id="LQYT01000133">
    <property type="protein sequence ID" value="KYD08955.1"/>
    <property type="molecule type" value="Genomic_DNA"/>
</dbReference>
<dbReference type="STRING" id="301148.B4135_3866"/>
<name>A0A150L9M4_9BACI</name>
<accession>A0A150L9M4</accession>
<dbReference type="Proteomes" id="UP000075683">
    <property type="component" value="Unassembled WGS sequence"/>
</dbReference>
<dbReference type="AlphaFoldDB" id="A0A150L9M4"/>
<gene>
    <name evidence="1" type="ORF">B4135_3866</name>
</gene>
<protein>
    <submittedName>
        <fullName evidence="1">Uncharacterized protein</fullName>
    </submittedName>
</protein>